<dbReference type="EMBL" id="JBIACK010000005">
    <property type="protein sequence ID" value="MFE8701327.1"/>
    <property type="molecule type" value="Genomic_DNA"/>
</dbReference>
<protein>
    <submittedName>
        <fullName evidence="1">YueI family protein</fullName>
    </submittedName>
</protein>
<dbReference type="InterPro" id="IPR029064">
    <property type="entry name" value="Ribosomal_eL30-like_sf"/>
</dbReference>
<gene>
    <name evidence="1" type="ORF">ACFYKX_12045</name>
</gene>
<dbReference type="Pfam" id="PF07997">
    <property type="entry name" value="DUF1694"/>
    <property type="match status" value="1"/>
</dbReference>
<evidence type="ECO:0000313" key="2">
    <source>
        <dbReference type="Proteomes" id="UP001601059"/>
    </source>
</evidence>
<keyword evidence="2" id="KW-1185">Reference proteome</keyword>
<sequence length="148" mass="17213">MSNHEVDEYLKQGIYGPKEIKPDERRKFLGTLRERVEIALTQAQVRMEGTHKEVVEAIKNNRKAHVYLNGNMSYEYISKYIKLCNQTGVEFSVVTNKDYNSELGLVVAQDYAIDKEEIYLKNSTQPHFQVKENEKKKGLFSAFSNLFK</sequence>
<dbReference type="PIRSF" id="PIRSF034303">
    <property type="entry name" value="DUF1694"/>
    <property type="match status" value="1"/>
</dbReference>
<dbReference type="Gene3D" id="3.30.1330.30">
    <property type="match status" value="1"/>
</dbReference>
<accession>A0ABW6KF41</accession>
<name>A0ABW6KF41_9BACI</name>
<dbReference type="RefSeq" id="WP_389361257.1">
    <property type="nucleotide sequence ID" value="NZ_JBIACK010000005.1"/>
</dbReference>
<reference evidence="1 2" key="1">
    <citation type="submission" date="2024-08" db="EMBL/GenBank/DDBJ databases">
        <title>Two novel Cytobacillus novel species.</title>
        <authorList>
            <person name="Liu G."/>
        </authorList>
    </citation>
    <scope>NUCLEOTIDE SEQUENCE [LARGE SCALE GENOMIC DNA]</scope>
    <source>
        <strain evidence="1 2">FJAT-54145</strain>
    </source>
</reference>
<proteinExistence type="predicted"/>
<dbReference type="Proteomes" id="UP001601059">
    <property type="component" value="Unassembled WGS sequence"/>
</dbReference>
<dbReference type="SUPFAM" id="SSF160515">
    <property type="entry name" value="YueI-like"/>
    <property type="match status" value="1"/>
</dbReference>
<evidence type="ECO:0000313" key="1">
    <source>
        <dbReference type="EMBL" id="MFE8701327.1"/>
    </source>
</evidence>
<organism evidence="1 2">
    <name type="scientific">Cytobacillus spartinae</name>
    <dbReference type="NCBI Taxonomy" id="3299023"/>
    <lineage>
        <taxon>Bacteria</taxon>
        <taxon>Bacillati</taxon>
        <taxon>Bacillota</taxon>
        <taxon>Bacilli</taxon>
        <taxon>Bacillales</taxon>
        <taxon>Bacillaceae</taxon>
        <taxon>Cytobacillus</taxon>
    </lineage>
</organism>
<comment type="caution">
    <text evidence="1">The sequence shown here is derived from an EMBL/GenBank/DDBJ whole genome shotgun (WGS) entry which is preliminary data.</text>
</comment>
<dbReference type="InterPro" id="IPR012543">
    <property type="entry name" value="DUF1694"/>
</dbReference>